<dbReference type="SMART" id="SM00715">
    <property type="entry name" value="LA"/>
    <property type="match status" value="1"/>
</dbReference>
<dbReference type="PANTHER" id="PTHR22792:SF140">
    <property type="entry name" value="ACHILLES, ISOFORM A"/>
    <property type="match status" value="1"/>
</dbReference>
<dbReference type="Pfam" id="PF05383">
    <property type="entry name" value="La"/>
    <property type="match status" value="1"/>
</dbReference>
<keyword evidence="3" id="KW-0539">Nucleus</keyword>
<dbReference type="InterPro" id="IPR006630">
    <property type="entry name" value="La_HTH"/>
</dbReference>
<evidence type="ECO:0000313" key="8">
    <source>
        <dbReference type="Proteomes" id="UP000001307"/>
    </source>
</evidence>
<dbReference type="InterPro" id="IPR036390">
    <property type="entry name" value="WH_DNA-bd_sf"/>
</dbReference>
<feature type="domain" description="HTH La-type RNA-binding" evidence="6">
    <location>
        <begin position="182"/>
        <end position="273"/>
    </location>
</feature>
<dbReference type="PANTHER" id="PTHR22792">
    <property type="entry name" value="LUPUS LA PROTEIN-RELATED"/>
    <property type="match status" value="1"/>
</dbReference>
<gene>
    <name evidence="7" type="ORF">GSOID_T00013231001</name>
</gene>
<protein>
    <recommendedName>
        <fullName evidence="6">HTH La-type RNA-binding domain-containing protein</fullName>
    </recommendedName>
</protein>
<dbReference type="AlphaFoldDB" id="E4WZ80"/>
<dbReference type="SUPFAM" id="SSF46785">
    <property type="entry name" value="Winged helix' DNA-binding domain"/>
    <property type="match status" value="1"/>
</dbReference>
<keyword evidence="8" id="KW-1185">Reference proteome</keyword>
<dbReference type="OrthoDB" id="435402at2759"/>
<feature type="region of interest" description="Disordered" evidence="5">
    <location>
        <begin position="79"/>
        <end position="120"/>
    </location>
</feature>
<dbReference type="PROSITE" id="PS50961">
    <property type="entry name" value="HTH_LA"/>
    <property type="match status" value="1"/>
</dbReference>
<dbReference type="PRINTS" id="PR00302">
    <property type="entry name" value="LUPUSLA"/>
</dbReference>
<reference evidence="7" key="1">
    <citation type="journal article" date="2010" name="Science">
        <title>Plasticity of animal genome architecture unmasked by rapid evolution of a pelagic tunicate.</title>
        <authorList>
            <person name="Denoeud F."/>
            <person name="Henriet S."/>
            <person name="Mungpakdee S."/>
            <person name="Aury J.M."/>
            <person name="Da Silva C."/>
            <person name="Brinkmann H."/>
            <person name="Mikhaleva J."/>
            <person name="Olsen L.C."/>
            <person name="Jubin C."/>
            <person name="Canestro C."/>
            <person name="Bouquet J.M."/>
            <person name="Danks G."/>
            <person name="Poulain J."/>
            <person name="Campsteijn C."/>
            <person name="Adamski M."/>
            <person name="Cross I."/>
            <person name="Yadetie F."/>
            <person name="Muffato M."/>
            <person name="Louis A."/>
            <person name="Butcher S."/>
            <person name="Tsagkogeorga G."/>
            <person name="Konrad A."/>
            <person name="Singh S."/>
            <person name="Jensen M.F."/>
            <person name="Cong E.H."/>
            <person name="Eikeseth-Otteraa H."/>
            <person name="Noel B."/>
            <person name="Anthouard V."/>
            <person name="Porcel B.M."/>
            <person name="Kachouri-Lafond R."/>
            <person name="Nishino A."/>
            <person name="Ugolini M."/>
            <person name="Chourrout P."/>
            <person name="Nishida H."/>
            <person name="Aasland R."/>
            <person name="Huzurbazar S."/>
            <person name="Westhof E."/>
            <person name="Delsuc F."/>
            <person name="Lehrach H."/>
            <person name="Reinhardt R."/>
            <person name="Weissenbach J."/>
            <person name="Roy S.W."/>
            <person name="Artiguenave F."/>
            <person name="Postlethwait J.H."/>
            <person name="Manak J.R."/>
            <person name="Thompson E.M."/>
            <person name="Jaillon O."/>
            <person name="Du Pasquier L."/>
            <person name="Boudinot P."/>
            <person name="Liberles D.A."/>
            <person name="Volff J.N."/>
            <person name="Philippe H."/>
            <person name="Lenhard B."/>
            <person name="Roest Crollius H."/>
            <person name="Wincker P."/>
            <person name="Chourrout D."/>
        </authorList>
    </citation>
    <scope>NUCLEOTIDE SEQUENCE [LARGE SCALE GENOMIC DNA]</scope>
</reference>
<dbReference type="SUPFAM" id="SSF54928">
    <property type="entry name" value="RNA-binding domain, RBD"/>
    <property type="match status" value="1"/>
</dbReference>
<dbReference type="InterPro" id="IPR036388">
    <property type="entry name" value="WH-like_DNA-bd_sf"/>
</dbReference>
<dbReference type="GO" id="GO:0005634">
    <property type="term" value="C:nucleus"/>
    <property type="evidence" value="ECO:0007669"/>
    <property type="project" value="UniProtKB-SubCell"/>
</dbReference>
<evidence type="ECO:0000256" key="4">
    <source>
        <dbReference type="PROSITE-ProRule" id="PRU00332"/>
    </source>
</evidence>
<dbReference type="EMBL" id="FN653019">
    <property type="protein sequence ID" value="CBY22475.1"/>
    <property type="molecule type" value="Genomic_DNA"/>
</dbReference>
<feature type="region of interest" description="Disordered" evidence="5">
    <location>
        <begin position="388"/>
        <end position="459"/>
    </location>
</feature>
<dbReference type="Proteomes" id="UP000001307">
    <property type="component" value="Unassembled WGS sequence"/>
</dbReference>
<dbReference type="InParanoid" id="E4WZ80"/>
<evidence type="ECO:0000256" key="3">
    <source>
        <dbReference type="ARBA" id="ARBA00023242"/>
    </source>
</evidence>
<dbReference type="GO" id="GO:1990904">
    <property type="term" value="C:ribonucleoprotein complex"/>
    <property type="evidence" value="ECO:0007669"/>
    <property type="project" value="InterPro"/>
</dbReference>
<evidence type="ECO:0000256" key="5">
    <source>
        <dbReference type="SAM" id="MobiDB-lite"/>
    </source>
</evidence>
<name>E4WZ80_OIKDI</name>
<evidence type="ECO:0000259" key="6">
    <source>
        <dbReference type="PROSITE" id="PS50961"/>
    </source>
</evidence>
<keyword evidence="2 4" id="KW-0694">RNA-binding</keyword>
<organism evidence="7">
    <name type="scientific">Oikopleura dioica</name>
    <name type="common">Tunicate</name>
    <dbReference type="NCBI Taxonomy" id="34765"/>
    <lineage>
        <taxon>Eukaryota</taxon>
        <taxon>Metazoa</taxon>
        <taxon>Chordata</taxon>
        <taxon>Tunicata</taxon>
        <taxon>Appendicularia</taxon>
        <taxon>Copelata</taxon>
        <taxon>Oikopleuridae</taxon>
        <taxon>Oikopleura</taxon>
    </lineage>
</organism>
<evidence type="ECO:0000313" key="7">
    <source>
        <dbReference type="EMBL" id="CBY22475.1"/>
    </source>
</evidence>
<feature type="compositionally biased region" description="Acidic residues" evidence="5">
    <location>
        <begin position="177"/>
        <end position="187"/>
    </location>
</feature>
<dbReference type="InterPro" id="IPR045180">
    <property type="entry name" value="La_dom_prot"/>
</dbReference>
<evidence type="ECO:0000256" key="2">
    <source>
        <dbReference type="ARBA" id="ARBA00022884"/>
    </source>
</evidence>
<dbReference type="InterPro" id="IPR035979">
    <property type="entry name" value="RBD_domain_sf"/>
</dbReference>
<dbReference type="GO" id="GO:0006396">
    <property type="term" value="P:RNA processing"/>
    <property type="evidence" value="ECO:0007669"/>
    <property type="project" value="InterPro"/>
</dbReference>
<accession>E4WZ80</accession>
<dbReference type="InterPro" id="IPR002344">
    <property type="entry name" value="Lupus_La"/>
</dbReference>
<comment type="subcellular location">
    <subcellularLocation>
        <location evidence="1">Nucleus</location>
    </subcellularLocation>
</comment>
<feature type="region of interest" description="Disordered" evidence="5">
    <location>
        <begin position="145"/>
        <end position="187"/>
    </location>
</feature>
<dbReference type="Gene3D" id="1.10.10.10">
    <property type="entry name" value="Winged helix-like DNA-binding domain superfamily/Winged helix DNA-binding domain"/>
    <property type="match status" value="1"/>
</dbReference>
<proteinExistence type="predicted"/>
<feature type="compositionally biased region" description="Basic and acidic residues" evidence="5">
    <location>
        <begin position="145"/>
        <end position="161"/>
    </location>
</feature>
<sequence length="467" mass="52117">MYGSPNKGPPGYYMLDSRYAHRAYFPQEYTEQRYAPVGGFVPAYSAHPNAHHPFMPWPAEQIPVFIPAGGHPDAFLGHNGEGLVRTESHNSSIDSRDSGINAGGKKSNSRGRKSSITKNKYVPIKQRGSIQLAEIEEIAQQAERMRINDASKSPRERRNSRESGGSSNDSGLISYSDEGDYDAPTQEESEAIIDQVEYYLSDDYLAKDKYLLRQIRCKSEGYISIKLMTSFKKVKKLTRDWRVVRHALKLAPQLEVSPEGYRVKRRDILPETLRKPRLLTSVVAIRVPPEFDSVDQITTMFREYGDIGLVRLLRPGKEVPSDLRNYATQVPDIGDSLCAVVDFESSEAALKAVRELKESFCETGMRLALLGPRMRRTLYRQDRLAAQGKLGSDDGSSISDDKSIISGSCQDSGHGDNFSEISDDNSGKLSPGFSTEKVLKRQVSQIREPVGPGTDENRGFALARQVM</sequence>
<evidence type="ECO:0000256" key="1">
    <source>
        <dbReference type="ARBA" id="ARBA00004123"/>
    </source>
</evidence>
<dbReference type="GO" id="GO:0003729">
    <property type="term" value="F:mRNA binding"/>
    <property type="evidence" value="ECO:0007669"/>
    <property type="project" value="TreeGrafter"/>
</dbReference>
<feature type="compositionally biased region" description="Low complexity" evidence="5">
    <location>
        <begin position="393"/>
        <end position="408"/>
    </location>
</feature>